<dbReference type="InterPro" id="IPR017871">
    <property type="entry name" value="ABC_transporter-like_CS"/>
</dbReference>
<sequence>MSEGQRDGGMGRGSSSSHPTSPTPPAVQVDDVVKRYGDVVAVGGVSLDVAPGSFVSLLGPSGCGKTTLLRLVGGFETPDAGAVRMSGADVTRRPPQARPTAMVFQSYALFPTMTVGENVAYGLRVTGTKKAEARERAGRALRRVDLGGLDDRPVAALSGGQQQRVALARAIAVEPEVLLFDEPLSNLDAALREATRAEVKALQSDLGTTSLWVTHDQAEALALSDRVALMRAGRVVGEGAPEDLYAAPPTAYAARFLGRANVVRGALAERLAGQPAPPGHALAVRPEGLAVAAGGAEGAVPARLVARQFLGHASEWEVEVDAGDAPVRLRLWTDPGRAVPADLAVRAASPRWVPDD</sequence>
<feature type="region of interest" description="Disordered" evidence="9">
    <location>
        <begin position="1"/>
        <end position="27"/>
    </location>
</feature>
<evidence type="ECO:0000256" key="8">
    <source>
        <dbReference type="ARBA" id="ARBA00023136"/>
    </source>
</evidence>
<keyword evidence="8" id="KW-0472">Membrane</keyword>
<protein>
    <submittedName>
        <fullName evidence="11">ABC transporter ATP-binding protein</fullName>
    </submittedName>
</protein>
<dbReference type="Pfam" id="PF08402">
    <property type="entry name" value="TOBE_2"/>
    <property type="match status" value="1"/>
</dbReference>
<keyword evidence="6" id="KW-0408">Iron</keyword>
<dbReference type="PANTHER" id="PTHR42781">
    <property type="entry name" value="SPERMIDINE/PUTRESCINE IMPORT ATP-BINDING PROTEIN POTA"/>
    <property type="match status" value="1"/>
</dbReference>
<dbReference type="CDD" id="cd03259">
    <property type="entry name" value="ABC_Carb_Solutes_like"/>
    <property type="match status" value="1"/>
</dbReference>
<evidence type="ECO:0000256" key="1">
    <source>
        <dbReference type="ARBA" id="ARBA00022448"/>
    </source>
</evidence>
<keyword evidence="4" id="KW-0547">Nucleotide-binding</keyword>
<dbReference type="SMART" id="SM00382">
    <property type="entry name" value="AAA"/>
    <property type="match status" value="1"/>
</dbReference>
<evidence type="ECO:0000313" key="11">
    <source>
        <dbReference type="EMBL" id="MDT0633016.1"/>
    </source>
</evidence>
<accession>A0ABU3BUP7</accession>
<dbReference type="EMBL" id="JAVRHT010000047">
    <property type="protein sequence ID" value="MDT0633016.1"/>
    <property type="molecule type" value="Genomic_DNA"/>
</dbReference>
<comment type="caution">
    <text evidence="11">The sequence shown here is derived from an EMBL/GenBank/DDBJ whole genome shotgun (WGS) entry which is preliminary data.</text>
</comment>
<dbReference type="Pfam" id="PF00005">
    <property type="entry name" value="ABC_tran"/>
    <property type="match status" value="1"/>
</dbReference>
<dbReference type="InterPro" id="IPR013611">
    <property type="entry name" value="Transp-assoc_OB_typ2"/>
</dbReference>
<feature type="non-terminal residue" evidence="11">
    <location>
        <position position="356"/>
    </location>
</feature>
<evidence type="ECO:0000256" key="7">
    <source>
        <dbReference type="ARBA" id="ARBA00023065"/>
    </source>
</evidence>
<dbReference type="InterPro" id="IPR015853">
    <property type="entry name" value="ABC_transpr_FbpC"/>
</dbReference>
<evidence type="ECO:0000256" key="5">
    <source>
        <dbReference type="ARBA" id="ARBA00022840"/>
    </source>
</evidence>
<evidence type="ECO:0000259" key="10">
    <source>
        <dbReference type="PROSITE" id="PS50893"/>
    </source>
</evidence>
<evidence type="ECO:0000256" key="9">
    <source>
        <dbReference type="SAM" id="MobiDB-lite"/>
    </source>
</evidence>
<dbReference type="InterPro" id="IPR008995">
    <property type="entry name" value="Mo/tungstate-bd_C_term_dom"/>
</dbReference>
<dbReference type="GO" id="GO:0005524">
    <property type="term" value="F:ATP binding"/>
    <property type="evidence" value="ECO:0007669"/>
    <property type="project" value="UniProtKB-KW"/>
</dbReference>
<name>A0ABU3BUP7_9BACT</name>
<keyword evidence="2" id="KW-1003">Cell membrane</keyword>
<dbReference type="InterPro" id="IPR027417">
    <property type="entry name" value="P-loop_NTPase"/>
</dbReference>
<dbReference type="Proteomes" id="UP001267426">
    <property type="component" value="Unassembled WGS sequence"/>
</dbReference>
<evidence type="ECO:0000256" key="6">
    <source>
        <dbReference type="ARBA" id="ARBA00023004"/>
    </source>
</evidence>
<dbReference type="InterPro" id="IPR050093">
    <property type="entry name" value="ABC_SmlMolc_Importer"/>
</dbReference>
<evidence type="ECO:0000256" key="4">
    <source>
        <dbReference type="ARBA" id="ARBA00022741"/>
    </source>
</evidence>
<keyword evidence="12" id="KW-1185">Reference proteome</keyword>
<dbReference type="PROSITE" id="PS50893">
    <property type="entry name" value="ABC_TRANSPORTER_2"/>
    <property type="match status" value="1"/>
</dbReference>
<feature type="domain" description="ABC transporter" evidence="10">
    <location>
        <begin position="27"/>
        <end position="257"/>
    </location>
</feature>
<dbReference type="PROSITE" id="PS00211">
    <property type="entry name" value="ABC_TRANSPORTER_1"/>
    <property type="match status" value="1"/>
</dbReference>
<keyword evidence="3" id="KW-0410">Iron transport</keyword>
<dbReference type="SUPFAM" id="SSF52540">
    <property type="entry name" value="P-loop containing nucleoside triphosphate hydrolases"/>
    <property type="match status" value="1"/>
</dbReference>
<proteinExistence type="predicted"/>
<evidence type="ECO:0000256" key="3">
    <source>
        <dbReference type="ARBA" id="ARBA00022496"/>
    </source>
</evidence>
<dbReference type="PANTHER" id="PTHR42781:SF4">
    <property type="entry name" value="SPERMIDINE_PUTRESCINE IMPORT ATP-BINDING PROTEIN POTA"/>
    <property type="match status" value="1"/>
</dbReference>
<dbReference type="RefSeq" id="WP_311665488.1">
    <property type="nucleotide sequence ID" value="NZ_JAVRHT010000047.1"/>
</dbReference>
<keyword evidence="7" id="KW-0406">Ion transport</keyword>
<dbReference type="Gene3D" id="3.40.50.300">
    <property type="entry name" value="P-loop containing nucleotide triphosphate hydrolases"/>
    <property type="match status" value="1"/>
</dbReference>
<dbReference type="InterPro" id="IPR003593">
    <property type="entry name" value="AAA+_ATPase"/>
</dbReference>
<gene>
    <name evidence="11" type="ORF">RM540_14765</name>
</gene>
<reference evidence="11 12" key="1">
    <citation type="submission" date="2023-09" db="EMBL/GenBank/DDBJ databases">
        <authorList>
            <person name="Rey-Velasco X."/>
        </authorList>
    </citation>
    <scope>NUCLEOTIDE SEQUENCE [LARGE SCALE GENOMIC DNA]</scope>
    <source>
        <strain evidence="11 12">F394</strain>
    </source>
</reference>
<evidence type="ECO:0000313" key="12">
    <source>
        <dbReference type="Proteomes" id="UP001267426"/>
    </source>
</evidence>
<dbReference type="InterPro" id="IPR003439">
    <property type="entry name" value="ABC_transporter-like_ATP-bd"/>
</dbReference>
<organism evidence="11 12">
    <name type="scientific">Rubrivirga litoralis</name>
    <dbReference type="NCBI Taxonomy" id="3075598"/>
    <lineage>
        <taxon>Bacteria</taxon>
        <taxon>Pseudomonadati</taxon>
        <taxon>Rhodothermota</taxon>
        <taxon>Rhodothermia</taxon>
        <taxon>Rhodothermales</taxon>
        <taxon>Rubricoccaceae</taxon>
        <taxon>Rubrivirga</taxon>
    </lineage>
</organism>
<dbReference type="SUPFAM" id="SSF50331">
    <property type="entry name" value="MOP-like"/>
    <property type="match status" value="1"/>
</dbReference>
<keyword evidence="5 11" id="KW-0067">ATP-binding</keyword>
<keyword evidence="1" id="KW-0813">Transport</keyword>
<evidence type="ECO:0000256" key="2">
    <source>
        <dbReference type="ARBA" id="ARBA00022475"/>
    </source>
</evidence>